<protein>
    <submittedName>
        <fullName evidence="2">Uncharacterized protein</fullName>
    </submittedName>
</protein>
<dbReference type="EMBL" id="ASPP01009211">
    <property type="protein sequence ID" value="ETO24460.1"/>
    <property type="molecule type" value="Genomic_DNA"/>
</dbReference>
<name>X6NDR5_RETFI</name>
<dbReference type="Proteomes" id="UP000023152">
    <property type="component" value="Unassembled WGS sequence"/>
</dbReference>
<keyword evidence="3" id="KW-1185">Reference proteome</keyword>
<feature type="region of interest" description="Disordered" evidence="1">
    <location>
        <begin position="65"/>
        <end position="84"/>
    </location>
</feature>
<evidence type="ECO:0000313" key="2">
    <source>
        <dbReference type="EMBL" id="ETO24460.1"/>
    </source>
</evidence>
<feature type="compositionally biased region" description="Basic residues" evidence="1">
    <location>
        <begin position="72"/>
        <end position="84"/>
    </location>
</feature>
<organism evidence="2 3">
    <name type="scientific">Reticulomyxa filosa</name>
    <dbReference type="NCBI Taxonomy" id="46433"/>
    <lineage>
        <taxon>Eukaryota</taxon>
        <taxon>Sar</taxon>
        <taxon>Rhizaria</taxon>
        <taxon>Retaria</taxon>
        <taxon>Foraminifera</taxon>
        <taxon>Monothalamids</taxon>
        <taxon>Reticulomyxidae</taxon>
        <taxon>Reticulomyxa</taxon>
    </lineage>
</organism>
<reference evidence="2 3" key="1">
    <citation type="journal article" date="2013" name="Curr. Biol.">
        <title>The Genome of the Foraminiferan Reticulomyxa filosa.</title>
        <authorList>
            <person name="Glockner G."/>
            <person name="Hulsmann N."/>
            <person name="Schleicher M."/>
            <person name="Noegel A.A."/>
            <person name="Eichinger L."/>
            <person name="Gallinger C."/>
            <person name="Pawlowski J."/>
            <person name="Sierra R."/>
            <person name="Euteneuer U."/>
            <person name="Pillet L."/>
            <person name="Moustafa A."/>
            <person name="Platzer M."/>
            <person name="Groth M."/>
            <person name="Szafranski K."/>
            <person name="Schliwa M."/>
        </authorList>
    </citation>
    <scope>NUCLEOTIDE SEQUENCE [LARGE SCALE GENOMIC DNA]</scope>
</reference>
<dbReference type="AlphaFoldDB" id="X6NDR5"/>
<accession>X6NDR5</accession>
<proteinExistence type="predicted"/>
<gene>
    <name evidence="2" type="ORF">RFI_12699</name>
</gene>
<sequence>MPEELLRAGVSYCHHSGVHNTRHIFNANTDFYYWFHYLSKYYLYNLHYQYTVLDLSRGNFGHFKSQADKNKSTKKKKKEGRRKRGTNKQFYLKNSISLEGKKKKNSIAAPQTPIRIQLLYFLIFQYQLLTTYQGMAMDSILINELKVKWQQQTQQSGNNTYQAKFEDVWGQFLTQLKETQRLSLHGNGGDQMSQNSDAQMSLLLFVCYFLRYSHSLSPLRIWTCP</sequence>
<comment type="caution">
    <text evidence="2">The sequence shown here is derived from an EMBL/GenBank/DDBJ whole genome shotgun (WGS) entry which is preliminary data.</text>
</comment>
<evidence type="ECO:0000256" key="1">
    <source>
        <dbReference type="SAM" id="MobiDB-lite"/>
    </source>
</evidence>
<evidence type="ECO:0000313" key="3">
    <source>
        <dbReference type="Proteomes" id="UP000023152"/>
    </source>
</evidence>